<keyword evidence="3" id="KW-1185">Reference proteome</keyword>
<dbReference type="SUPFAM" id="SSF55136">
    <property type="entry name" value="Probable bacterial effector-binding domain"/>
    <property type="match status" value="1"/>
</dbReference>
<dbReference type="Pfam" id="PF06445">
    <property type="entry name" value="GyrI-like"/>
    <property type="match status" value="1"/>
</dbReference>
<dbReference type="OrthoDB" id="795001at2"/>
<dbReference type="SMART" id="SM00871">
    <property type="entry name" value="AraC_E_bind"/>
    <property type="match status" value="1"/>
</dbReference>
<dbReference type="Proteomes" id="UP000321196">
    <property type="component" value="Unassembled WGS sequence"/>
</dbReference>
<dbReference type="RefSeq" id="WP_147824503.1">
    <property type="nucleotide sequence ID" value="NZ_BAAARG010000001.1"/>
</dbReference>
<dbReference type="EMBL" id="VRSW01000001">
    <property type="protein sequence ID" value="TXK05692.1"/>
    <property type="molecule type" value="Genomic_DNA"/>
</dbReference>
<proteinExistence type="predicted"/>
<sequence>MSIPPLPQAPYRDVTTEMLEAELLVVIRHDDVTVADLPIIFDGSFGALGRALAAGQFVAVGPAYAVYHGDPQGRFDVEVGFPAMGAPTSAIDSPAGRIHASALPAGPVAVLSHVGGYESMSTTWQTLMAGVAAEPRGIWIEAYVSDPSATNPDELRTDLILPLKG</sequence>
<evidence type="ECO:0000313" key="2">
    <source>
        <dbReference type="EMBL" id="TXK05692.1"/>
    </source>
</evidence>
<feature type="domain" description="AraC effector-binding" evidence="1">
    <location>
        <begin position="12"/>
        <end position="164"/>
    </location>
</feature>
<dbReference type="InterPro" id="IPR010499">
    <property type="entry name" value="AraC_E-bd"/>
</dbReference>
<evidence type="ECO:0000259" key="1">
    <source>
        <dbReference type="SMART" id="SM00871"/>
    </source>
</evidence>
<name>A0A5C8HQY8_9MICO</name>
<evidence type="ECO:0000313" key="3">
    <source>
        <dbReference type="Proteomes" id="UP000321196"/>
    </source>
</evidence>
<gene>
    <name evidence="2" type="ORF">FVP60_01485</name>
</gene>
<protein>
    <submittedName>
        <fullName evidence="2">GyrI-like domain-containing protein</fullName>
    </submittedName>
</protein>
<reference evidence="2 3" key="1">
    <citation type="submission" date="2019-08" db="EMBL/GenBank/DDBJ databases">
        <authorList>
            <person name="Dong K."/>
        </authorList>
    </citation>
    <scope>NUCLEOTIDE SEQUENCE [LARGE SCALE GENOMIC DNA]</scope>
    <source>
        <strain evidence="2 3">M4-8</strain>
    </source>
</reference>
<dbReference type="Gene3D" id="3.20.80.10">
    <property type="entry name" value="Regulatory factor, effector binding domain"/>
    <property type="match status" value="1"/>
</dbReference>
<comment type="caution">
    <text evidence="2">The sequence shown here is derived from an EMBL/GenBank/DDBJ whole genome shotgun (WGS) entry which is preliminary data.</text>
</comment>
<dbReference type="InterPro" id="IPR029442">
    <property type="entry name" value="GyrI-like"/>
</dbReference>
<organism evidence="2 3">
    <name type="scientific">Microbacterium mitrae</name>
    <dbReference type="NCBI Taxonomy" id="664640"/>
    <lineage>
        <taxon>Bacteria</taxon>
        <taxon>Bacillati</taxon>
        <taxon>Actinomycetota</taxon>
        <taxon>Actinomycetes</taxon>
        <taxon>Micrococcales</taxon>
        <taxon>Microbacteriaceae</taxon>
        <taxon>Microbacterium</taxon>
    </lineage>
</organism>
<dbReference type="InterPro" id="IPR011256">
    <property type="entry name" value="Reg_factor_effector_dom_sf"/>
</dbReference>
<accession>A0A5C8HQY8</accession>
<dbReference type="AlphaFoldDB" id="A0A5C8HQY8"/>